<sequence length="327" mass="38135">MPNLWMHIEYGRRLKDDLKSYPPFRDSLSDYTLLYQLGCQGPDSLFYHGFLPWSKDVGASRLGDFMHSRSCGGVLMEFWDRVLLLPLQERIPAAAYFAGFMTHHLLDRNLHPYINWKSGYKHRDHQRFEIALDTVFIKWLNGRNTWKMPGWMEIDAGLSLPSDVVDILHATACAFYPEMADFPRSCWQEAYRDMVFAQRLLFDPHGWKKKIVHGPDAGLFYRKLSAAEEKLDYLNERNTPWRHSALYSEVRTESVPQLWEQALTEGRLVMKALSDWIQAETRIEAEVKREQFRVKLGDRSYDTGKECGSNLVNQYAEPIWGTASGSW</sequence>
<dbReference type="InterPro" id="IPR029002">
    <property type="entry name" value="PLPC/GPLD1"/>
</dbReference>
<gene>
    <name evidence="2" type="ORF">EH198_01930</name>
</gene>
<evidence type="ECO:0000313" key="2">
    <source>
        <dbReference type="EMBL" id="RQW13212.1"/>
    </source>
</evidence>
<feature type="domain" description="Phospholipase C/D" evidence="1">
    <location>
        <begin position="6"/>
        <end position="138"/>
    </location>
</feature>
<proteinExistence type="predicted"/>
<name>A0A3N9Q3B1_9BACL</name>
<dbReference type="AlphaFoldDB" id="A0A3N9Q3B1"/>
<dbReference type="Pfam" id="PF00882">
    <property type="entry name" value="Zn_dep_PLPC"/>
    <property type="match status" value="1"/>
</dbReference>
<comment type="caution">
    <text evidence="2">The sequence shown here is derived from an EMBL/GenBank/DDBJ whole genome shotgun (WGS) entry which is preliminary data.</text>
</comment>
<dbReference type="OrthoDB" id="9810528at2"/>
<evidence type="ECO:0000313" key="3">
    <source>
        <dbReference type="Proteomes" id="UP000282529"/>
    </source>
</evidence>
<evidence type="ECO:0000259" key="1">
    <source>
        <dbReference type="Pfam" id="PF00882"/>
    </source>
</evidence>
<dbReference type="Proteomes" id="UP000282529">
    <property type="component" value="Unassembled WGS sequence"/>
</dbReference>
<protein>
    <recommendedName>
        <fullName evidence="1">Phospholipase C/D domain-containing protein</fullName>
    </recommendedName>
</protein>
<accession>A0A3N9Q3B1</accession>
<dbReference type="RefSeq" id="WP_124693860.1">
    <property type="nucleotide sequence ID" value="NZ_JBHUFE010000016.1"/>
</dbReference>
<organism evidence="2 3">
    <name type="scientific">Paenibacillus rhizophilus</name>
    <dbReference type="NCBI Taxonomy" id="1850366"/>
    <lineage>
        <taxon>Bacteria</taxon>
        <taxon>Bacillati</taxon>
        <taxon>Bacillota</taxon>
        <taxon>Bacilli</taxon>
        <taxon>Bacillales</taxon>
        <taxon>Paenibacillaceae</taxon>
        <taxon>Paenibacillus</taxon>
    </lineage>
</organism>
<keyword evidence="3" id="KW-1185">Reference proteome</keyword>
<reference evidence="2 3" key="1">
    <citation type="submission" date="2018-11" db="EMBL/GenBank/DDBJ databases">
        <title>Genome sequence of strain 7197.</title>
        <authorList>
            <person name="Gao J."/>
            <person name="Sun J."/>
        </authorList>
    </citation>
    <scope>NUCLEOTIDE SEQUENCE [LARGE SCALE GENOMIC DNA]</scope>
    <source>
        <strain evidence="2 3">7197</strain>
    </source>
</reference>
<dbReference type="EMBL" id="RQPI01000001">
    <property type="protein sequence ID" value="RQW13212.1"/>
    <property type="molecule type" value="Genomic_DNA"/>
</dbReference>